<organism evidence="1 2">
    <name type="scientific">Catharanthus roseus</name>
    <name type="common">Madagascar periwinkle</name>
    <name type="synonym">Vinca rosea</name>
    <dbReference type="NCBI Taxonomy" id="4058"/>
    <lineage>
        <taxon>Eukaryota</taxon>
        <taxon>Viridiplantae</taxon>
        <taxon>Streptophyta</taxon>
        <taxon>Embryophyta</taxon>
        <taxon>Tracheophyta</taxon>
        <taxon>Spermatophyta</taxon>
        <taxon>Magnoliopsida</taxon>
        <taxon>eudicotyledons</taxon>
        <taxon>Gunneridae</taxon>
        <taxon>Pentapetalae</taxon>
        <taxon>asterids</taxon>
        <taxon>lamiids</taxon>
        <taxon>Gentianales</taxon>
        <taxon>Apocynaceae</taxon>
        <taxon>Rauvolfioideae</taxon>
        <taxon>Vinceae</taxon>
        <taxon>Catharanthinae</taxon>
        <taxon>Catharanthus</taxon>
    </lineage>
</organism>
<evidence type="ECO:0000313" key="2">
    <source>
        <dbReference type="Proteomes" id="UP001060085"/>
    </source>
</evidence>
<dbReference type="EMBL" id="CM044708">
    <property type="protein sequence ID" value="KAI5650180.1"/>
    <property type="molecule type" value="Genomic_DNA"/>
</dbReference>
<sequence>MASISSLPYVEGSSMPSLFDGTNYSFWKSRIRIYISFINFDLWSIVEKVPYVPQKNGRIKKVEEFDDYFFLNQENHSVFFLSLISLFETFKFKDLQNLYSKSSKIVKVKNANIGRGENTEEGGSSRGRVGKGKSMPYGVSALDRFISMKEAAKF</sequence>
<gene>
    <name evidence="1" type="ORF">M9H77_36185</name>
</gene>
<accession>A0ACB9ZRH1</accession>
<evidence type="ECO:0000313" key="1">
    <source>
        <dbReference type="EMBL" id="KAI5650180.1"/>
    </source>
</evidence>
<name>A0ACB9ZRH1_CATRO</name>
<keyword evidence="2" id="KW-1185">Reference proteome</keyword>
<dbReference type="Proteomes" id="UP001060085">
    <property type="component" value="Linkage Group LG08"/>
</dbReference>
<reference evidence="2" key="1">
    <citation type="journal article" date="2023" name="Nat. Plants">
        <title>Single-cell RNA sequencing provides a high-resolution roadmap for understanding the multicellular compartmentation of specialized metabolism.</title>
        <authorList>
            <person name="Sun S."/>
            <person name="Shen X."/>
            <person name="Li Y."/>
            <person name="Li Y."/>
            <person name="Wang S."/>
            <person name="Li R."/>
            <person name="Zhang H."/>
            <person name="Shen G."/>
            <person name="Guo B."/>
            <person name="Wei J."/>
            <person name="Xu J."/>
            <person name="St-Pierre B."/>
            <person name="Chen S."/>
            <person name="Sun C."/>
        </authorList>
    </citation>
    <scope>NUCLEOTIDE SEQUENCE [LARGE SCALE GENOMIC DNA]</scope>
</reference>
<comment type="caution">
    <text evidence="1">The sequence shown here is derived from an EMBL/GenBank/DDBJ whole genome shotgun (WGS) entry which is preliminary data.</text>
</comment>
<protein>
    <submittedName>
        <fullName evidence="1">Uncharacterized protein</fullName>
    </submittedName>
</protein>
<proteinExistence type="predicted"/>